<dbReference type="InterPro" id="IPR015943">
    <property type="entry name" value="WD40/YVTN_repeat-like_dom_sf"/>
</dbReference>
<dbReference type="SUPFAM" id="SSF82171">
    <property type="entry name" value="DPP6 N-terminal domain-like"/>
    <property type="match status" value="1"/>
</dbReference>
<reference evidence="1 2" key="1">
    <citation type="submission" date="2017-07" db="EMBL/GenBank/DDBJ databases">
        <title>Complete genome sequence of Oryzomicrobium terrae TPP412.</title>
        <authorList>
            <person name="Chiu L.-W."/>
            <person name="Lo K.-J."/>
            <person name="Tsai Y.-M."/>
            <person name="Lin S.-S."/>
            <person name="Kuo C.-H."/>
            <person name="Liu C.-T."/>
        </authorList>
    </citation>
    <scope>NUCLEOTIDE SEQUENCE [LARGE SCALE GENOMIC DNA]</scope>
    <source>
        <strain evidence="1 2">TPP412</strain>
    </source>
</reference>
<organism evidence="1 2">
    <name type="scientific">Oryzomicrobium terrae</name>
    <dbReference type="NCBI Taxonomy" id="1735038"/>
    <lineage>
        <taxon>Bacteria</taxon>
        <taxon>Pseudomonadati</taxon>
        <taxon>Pseudomonadota</taxon>
        <taxon>Betaproteobacteria</taxon>
        <taxon>Rhodocyclales</taxon>
        <taxon>Rhodocyclaceae</taxon>
        <taxon>Oryzomicrobium</taxon>
    </lineage>
</organism>
<dbReference type="Proteomes" id="UP000323671">
    <property type="component" value="Chromosome"/>
</dbReference>
<proteinExistence type="predicted"/>
<evidence type="ECO:0000313" key="2">
    <source>
        <dbReference type="Proteomes" id="UP000323671"/>
    </source>
</evidence>
<dbReference type="AlphaFoldDB" id="A0A5C1E864"/>
<dbReference type="InterPro" id="IPR051200">
    <property type="entry name" value="Host-pathogen_enzymatic-act"/>
</dbReference>
<dbReference type="Pfam" id="PF00400">
    <property type="entry name" value="WD40"/>
    <property type="match status" value="1"/>
</dbReference>
<dbReference type="EMBL" id="CP022579">
    <property type="protein sequence ID" value="QEL64799.1"/>
    <property type="molecule type" value="Genomic_DNA"/>
</dbReference>
<protein>
    <recommendedName>
        <fullName evidence="3">WD40 repeat domain-containing protein</fullName>
    </recommendedName>
</protein>
<evidence type="ECO:0000313" key="1">
    <source>
        <dbReference type="EMBL" id="QEL64799.1"/>
    </source>
</evidence>
<dbReference type="SMART" id="SM00320">
    <property type="entry name" value="WD40"/>
    <property type="match status" value="4"/>
</dbReference>
<accession>A0A5C1E864</accession>
<dbReference type="PANTHER" id="PTHR47197">
    <property type="entry name" value="PROTEIN NIRF"/>
    <property type="match status" value="1"/>
</dbReference>
<keyword evidence="2" id="KW-1185">Reference proteome</keyword>
<dbReference type="InterPro" id="IPR001680">
    <property type="entry name" value="WD40_rpt"/>
</dbReference>
<dbReference type="PANTHER" id="PTHR47197:SF3">
    <property type="entry name" value="DIHYDRO-HEME D1 DEHYDROGENASE"/>
    <property type="match status" value="1"/>
</dbReference>
<name>A0A5C1E864_9RHOO</name>
<gene>
    <name evidence="1" type="ORF">OTERR_13230</name>
</gene>
<sequence length="346" mass="35601">MRRVGFFGGAVVGPPGLPESYLAVSMVSSEDVPSIGIYRRDGDALIRLSGPIPAPTLEPKGLAFSPDGTHLAVGLGTGSAAASFAVYDRVGDTFTKTAQNLSGYTTDPIAYSPDGSHLLLGGATKGSMPVLKRSGATYSALSAIAFPESTASFRAAAYTANGSLLIVATLTSREVPDGGQLHVYTRSGDAYARASTITLPGTYSPRAVAVAPNGVHVAVASDDTVRIYKLSGTTLTLLTSLTSWPSGVAFSPDSGYLAVGTYPNISLFKRSGDTFTSLPAPSAGATNMVFSGDGNYLSFLTVSDSGTTSVTTCKRVGDTFTILPPPAVQPEPYVWGLAGYPLALYG</sequence>
<dbReference type="KEGG" id="otr:OTERR_13230"/>
<evidence type="ECO:0008006" key="3">
    <source>
        <dbReference type="Google" id="ProtNLM"/>
    </source>
</evidence>
<dbReference type="Gene3D" id="2.130.10.10">
    <property type="entry name" value="YVTN repeat-like/Quinoprotein amine dehydrogenase"/>
    <property type="match status" value="2"/>
</dbReference>